<dbReference type="PANTHER" id="PTHR13504">
    <property type="entry name" value="FIDO DOMAIN-CONTAINING PROTEIN DDB_G0283145"/>
    <property type="match status" value="1"/>
</dbReference>
<evidence type="ECO:0000313" key="2">
    <source>
        <dbReference type="EMBL" id="AZQ77877.1"/>
    </source>
</evidence>
<dbReference type="Gene3D" id="1.10.3290.10">
    <property type="entry name" value="Fido-like domain"/>
    <property type="match status" value="1"/>
</dbReference>
<dbReference type="PROSITE" id="PS51459">
    <property type="entry name" value="FIDO"/>
    <property type="match status" value="1"/>
</dbReference>
<dbReference type="PANTHER" id="PTHR13504:SF38">
    <property type="entry name" value="FIDO DOMAIN-CONTAINING PROTEIN"/>
    <property type="match status" value="1"/>
</dbReference>
<dbReference type="InterPro" id="IPR040198">
    <property type="entry name" value="Fido_containing"/>
</dbReference>
<protein>
    <recommendedName>
        <fullName evidence="1">Fido domain-containing protein</fullName>
    </recommendedName>
</protein>
<dbReference type="InterPro" id="IPR036597">
    <property type="entry name" value="Fido-like_dom_sf"/>
</dbReference>
<dbReference type="Pfam" id="PF02661">
    <property type="entry name" value="Fic"/>
    <property type="match status" value="1"/>
</dbReference>
<dbReference type="Proteomes" id="UP000280344">
    <property type="component" value="Chromosome"/>
</dbReference>
<feature type="domain" description="Fido" evidence="1">
    <location>
        <begin position="1"/>
        <end position="77"/>
    </location>
</feature>
<reference evidence="2 3" key="1">
    <citation type="submission" date="2018-12" db="EMBL/GenBank/DDBJ databases">
        <title>Complete genome sequence of Flaviflexus sp. H23T48.</title>
        <authorList>
            <person name="Bae J.-W."/>
            <person name="Lee J.-Y."/>
        </authorList>
    </citation>
    <scope>NUCLEOTIDE SEQUENCE [LARGE SCALE GENOMIC DNA]</scope>
    <source>
        <strain evidence="2 3">H23T48</strain>
    </source>
</reference>
<dbReference type="KEGG" id="flh:EJ997_11560"/>
<dbReference type="InterPro" id="IPR003812">
    <property type="entry name" value="Fido"/>
</dbReference>
<evidence type="ECO:0000259" key="1">
    <source>
        <dbReference type="PROSITE" id="PS51459"/>
    </source>
</evidence>
<dbReference type="EMBL" id="CP034593">
    <property type="protein sequence ID" value="AZQ77877.1"/>
    <property type="molecule type" value="Genomic_DNA"/>
</dbReference>
<organism evidence="2 3">
    <name type="scientific">Flaviflexus ciconiae</name>
    <dbReference type="NCBI Taxonomy" id="2496867"/>
    <lineage>
        <taxon>Bacteria</taxon>
        <taxon>Bacillati</taxon>
        <taxon>Actinomycetota</taxon>
        <taxon>Actinomycetes</taxon>
        <taxon>Actinomycetales</taxon>
        <taxon>Actinomycetaceae</taxon>
        <taxon>Flaviflexus</taxon>
    </lineage>
</organism>
<dbReference type="AlphaFoldDB" id="A0A3S9PZS1"/>
<keyword evidence="3" id="KW-1185">Reference proteome</keyword>
<name>A0A3S9PZS1_9ACTO</name>
<gene>
    <name evidence="2" type="ORF">EJ997_11560</name>
</gene>
<sequence length="77" mass="8496">MCIHSIRSATRAASSQFETIHPFVEGNGRTGRARVHALMHESGLVRHTTVPLSAGLLRETGRYFDALTQYRAGEAWG</sequence>
<dbReference type="RefSeq" id="WP_126704679.1">
    <property type="nucleotide sequence ID" value="NZ_CP034593.1"/>
</dbReference>
<dbReference type="OrthoDB" id="9813719at2"/>
<evidence type="ECO:0000313" key="3">
    <source>
        <dbReference type="Proteomes" id="UP000280344"/>
    </source>
</evidence>
<accession>A0A3S9PZS1</accession>
<dbReference type="SUPFAM" id="SSF140931">
    <property type="entry name" value="Fic-like"/>
    <property type="match status" value="1"/>
</dbReference>
<proteinExistence type="predicted"/>